<gene>
    <name evidence="10" type="ORF">GCM10009020_30500</name>
</gene>
<dbReference type="InterPro" id="IPR057433">
    <property type="entry name" value="LMF1/2_C"/>
</dbReference>
<dbReference type="InterPro" id="IPR009613">
    <property type="entry name" value="LMF"/>
</dbReference>
<organism evidence="10 11">
    <name type="scientific">Natronoarchaeum mannanilyticum</name>
    <dbReference type="NCBI Taxonomy" id="926360"/>
    <lineage>
        <taxon>Archaea</taxon>
        <taxon>Methanobacteriati</taxon>
        <taxon>Methanobacteriota</taxon>
        <taxon>Stenosarchaea group</taxon>
        <taxon>Halobacteria</taxon>
        <taxon>Halobacteriales</taxon>
        <taxon>Natronoarchaeaceae</taxon>
    </lineage>
</organism>
<feature type="transmembrane region" description="Helical" evidence="7">
    <location>
        <begin position="290"/>
        <end position="308"/>
    </location>
</feature>
<feature type="transmembrane region" description="Helical" evidence="7">
    <location>
        <begin position="69"/>
        <end position="92"/>
    </location>
</feature>
<dbReference type="InterPro" id="IPR057434">
    <property type="entry name" value="LMF1/2_N"/>
</dbReference>
<feature type="transmembrane region" description="Helical" evidence="7">
    <location>
        <begin position="12"/>
        <end position="30"/>
    </location>
</feature>
<comment type="subcellular location">
    <subcellularLocation>
        <location evidence="1">Endoplasmic reticulum membrane</location>
        <topology evidence="1">Multi-pass membrane protein</topology>
    </subcellularLocation>
</comment>
<keyword evidence="5 7" id="KW-1133">Transmembrane helix</keyword>
<comment type="similarity">
    <text evidence="2">Belongs to the lipase maturation factor family.</text>
</comment>
<dbReference type="GO" id="GO:0051604">
    <property type="term" value="P:protein maturation"/>
    <property type="evidence" value="ECO:0007669"/>
    <property type="project" value="InterPro"/>
</dbReference>
<keyword evidence="4" id="KW-0256">Endoplasmic reticulum</keyword>
<evidence type="ECO:0000313" key="11">
    <source>
        <dbReference type="Proteomes" id="UP001500420"/>
    </source>
</evidence>
<proteinExistence type="inferred from homology"/>
<feature type="transmembrane region" description="Helical" evidence="7">
    <location>
        <begin position="98"/>
        <end position="123"/>
    </location>
</feature>
<evidence type="ECO:0000259" key="9">
    <source>
        <dbReference type="Pfam" id="PF25179"/>
    </source>
</evidence>
<evidence type="ECO:0000256" key="2">
    <source>
        <dbReference type="ARBA" id="ARBA00005512"/>
    </source>
</evidence>
<dbReference type="EMBL" id="BAAADV010000007">
    <property type="protein sequence ID" value="GAA0679784.1"/>
    <property type="molecule type" value="Genomic_DNA"/>
</dbReference>
<keyword evidence="6 7" id="KW-0472">Membrane</keyword>
<protein>
    <submittedName>
        <fullName evidence="10">Lipase maturation factor family protein</fullName>
    </submittedName>
</protein>
<name>A0AAV3TC73_9EURY</name>
<evidence type="ECO:0000313" key="10">
    <source>
        <dbReference type="EMBL" id="GAA0679784.1"/>
    </source>
</evidence>
<dbReference type="AlphaFoldDB" id="A0AAV3TC73"/>
<evidence type="ECO:0000256" key="1">
    <source>
        <dbReference type="ARBA" id="ARBA00004477"/>
    </source>
</evidence>
<feature type="transmembrane region" description="Helical" evidence="7">
    <location>
        <begin position="257"/>
        <end position="278"/>
    </location>
</feature>
<keyword evidence="3 7" id="KW-0812">Transmembrane</keyword>
<dbReference type="PANTHER" id="PTHR14463">
    <property type="entry name" value="LIPASE MATURATION FACTOR"/>
    <property type="match status" value="1"/>
</dbReference>
<accession>A0AAV3TC73</accession>
<feature type="transmembrane region" description="Helical" evidence="7">
    <location>
        <begin position="135"/>
        <end position="156"/>
    </location>
</feature>
<dbReference type="RefSeq" id="WP_343774935.1">
    <property type="nucleotide sequence ID" value="NZ_BAAADV010000007.1"/>
</dbReference>
<evidence type="ECO:0000256" key="4">
    <source>
        <dbReference type="ARBA" id="ARBA00022824"/>
    </source>
</evidence>
<dbReference type="PANTHER" id="PTHR14463:SF10">
    <property type="entry name" value="LIPASE MATURATION FACTOR 1"/>
    <property type="match status" value="1"/>
</dbReference>
<reference evidence="10 11" key="1">
    <citation type="journal article" date="2019" name="Int. J. Syst. Evol. Microbiol.">
        <title>The Global Catalogue of Microorganisms (GCM) 10K type strain sequencing project: providing services to taxonomists for standard genome sequencing and annotation.</title>
        <authorList>
            <consortium name="The Broad Institute Genomics Platform"/>
            <consortium name="The Broad Institute Genome Sequencing Center for Infectious Disease"/>
            <person name="Wu L."/>
            <person name="Ma J."/>
        </authorList>
    </citation>
    <scope>NUCLEOTIDE SEQUENCE [LARGE SCALE GENOMIC DNA]</scope>
    <source>
        <strain evidence="10 11">JCM 16328</strain>
    </source>
</reference>
<dbReference type="Pfam" id="PF25179">
    <property type="entry name" value="LMF1_C"/>
    <property type="match status" value="1"/>
</dbReference>
<comment type="caution">
    <text evidence="10">The sequence shown here is derived from an EMBL/GenBank/DDBJ whole genome shotgun (WGS) entry which is preliminary data.</text>
</comment>
<evidence type="ECO:0000259" key="8">
    <source>
        <dbReference type="Pfam" id="PF06762"/>
    </source>
</evidence>
<evidence type="ECO:0000256" key="6">
    <source>
        <dbReference type="ARBA" id="ARBA00023136"/>
    </source>
</evidence>
<feature type="domain" description="Lipase maturation factor 1/2 N-terminal" evidence="8">
    <location>
        <begin position="123"/>
        <end position="274"/>
    </location>
</feature>
<sequence>MWLGEGYWLVRFVFQRGLAAIYLLGFLAAARQFRPLAGEDGLLPIERYVEHASFRERPSLFYLYPSDRVIGAAAWTGVALSALALLAGPYWLPEPFAVPAAVLLWAALWLLYQSFVNAGQLFYGFGWESMLLETGFLAIFLGAGDAAAPALVIWLLRWVLFRNMFGAGLIKLRGDQCWRDLTAMDYHYETQPMPNPLSWFAHHLPDRVHRAETFGNHVVELLVPFLYFAPQPFASIAGVATIGFQGWLLLTGNFSWLNALTIVLAVSTFSDGVLAAALPVGVPSPTPAPVGLELLALVLAVGVVALSVQPVRNMLSEQQVMNTAFDPLHLVNTYGAFGSITKRRHEIVVQGTDDAEITADTEWKTYEFPGKPTDPGRRPPQIAPYHLRLDWQLWFAAMAPSPRRQPWFTRLLVKLLEGDEGTLSLIAENPFPDEPPEHVRAVRYRYRYTSPEERSNTGDWWRRERVGTYVEPTSLDEVRGGTASRRRRGR</sequence>
<evidence type="ECO:0000256" key="3">
    <source>
        <dbReference type="ARBA" id="ARBA00022692"/>
    </source>
</evidence>
<evidence type="ECO:0000256" key="5">
    <source>
        <dbReference type="ARBA" id="ARBA00022989"/>
    </source>
</evidence>
<dbReference type="Pfam" id="PF06762">
    <property type="entry name" value="LMF1"/>
    <property type="match status" value="1"/>
</dbReference>
<keyword evidence="11" id="KW-1185">Reference proteome</keyword>
<evidence type="ECO:0000256" key="7">
    <source>
        <dbReference type="SAM" id="Phobius"/>
    </source>
</evidence>
<dbReference type="Proteomes" id="UP001500420">
    <property type="component" value="Unassembled WGS sequence"/>
</dbReference>
<feature type="domain" description="Lipase maturation factor 1/2 C-terminal" evidence="9">
    <location>
        <begin position="330"/>
        <end position="470"/>
    </location>
</feature>